<dbReference type="InterPro" id="IPR045150">
    <property type="entry name" value="CYB561D1/2"/>
</dbReference>
<dbReference type="EnsemblMetazoa" id="AALB001585-RA">
    <property type="protein sequence ID" value="AALB001585-PA"/>
    <property type="gene ID" value="AALB001585"/>
</dbReference>
<name>A0A182F543_ANOAL</name>
<dbReference type="Pfam" id="PF03188">
    <property type="entry name" value="Cytochrom_B561"/>
    <property type="match status" value="1"/>
</dbReference>
<keyword evidence="5" id="KW-0812">Transmembrane</keyword>
<dbReference type="GO" id="GO:0016020">
    <property type="term" value="C:membrane"/>
    <property type="evidence" value="ECO:0007669"/>
    <property type="project" value="UniProtKB-SubCell"/>
</dbReference>
<dbReference type="VEuPathDB" id="VectorBase:AALB001585"/>
<evidence type="ECO:0000256" key="6">
    <source>
        <dbReference type="ARBA" id="ARBA00022723"/>
    </source>
</evidence>
<accession>A0A182F543</accession>
<dbReference type="AlphaFoldDB" id="A0A182F543"/>
<evidence type="ECO:0000256" key="5">
    <source>
        <dbReference type="ARBA" id="ARBA00022692"/>
    </source>
</evidence>
<keyword evidence="7" id="KW-0249">Electron transport</keyword>
<dbReference type="EC" id="7.2.1.3" evidence="11"/>
<organism evidence="12 13">
    <name type="scientific">Anopheles albimanus</name>
    <name type="common">New world malaria mosquito</name>
    <dbReference type="NCBI Taxonomy" id="7167"/>
    <lineage>
        <taxon>Eukaryota</taxon>
        <taxon>Metazoa</taxon>
        <taxon>Ecdysozoa</taxon>
        <taxon>Arthropoda</taxon>
        <taxon>Hexapoda</taxon>
        <taxon>Insecta</taxon>
        <taxon>Pterygota</taxon>
        <taxon>Neoptera</taxon>
        <taxon>Endopterygota</taxon>
        <taxon>Diptera</taxon>
        <taxon>Nematocera</taxon>
        <taxon>Culicoidea</taxon>
        <taxon>Culicidae</taxon>
        <taxon>Anophelinae</taxon>
        <taxon>Anopheles</taxon>
    </lineage>
</organism>
<proteinExistence type="predicted"/>
<keyword evidence="4" id="KW-0349">Heme</keyword>
<dbReference type="Gene3D" id="1.20.120.1770">
    <property type="match status" value="1"/>
</dbReference>
<evidence type="ECO:0000256" key="11">
    <source>
        <dbReference type="ARBA" id="ARBA00024225"/>
    </source>
</evidence>
<evidence type="ECO:0000256" key="4">
    <source>
        <dbReference type="ARBA" id="ARBA00022617"/>
    </source>
</evidence>
<dbReference type="GO" id="GO:0140575">
    <property type="term" value="F:transmembrane monodehydroascorbate reductase activity"/>
    <property type="evidence" value="ECO:0007669"/>
    <property type="project" value="InterPro"/>
</dbReference>
<keyword evidence="8" id="KW-1133">Transmembrane helix</keyword>
<evidence type="ECO:0000313" key="12">
    <source>
        <dbReference type="EnsemblMetazoa" id="AALB001585-PA"/>
    </source>
</evidence>
<protein>
    <recommendedName>
        <fullName evidence="11">ascorbate ferrireductase (transmembrane)</fullName>
        <ecNumber evidence="11">7.2.1.3</ecNumber>
    </recommendedName>
</protein>
<reference evidence="12" key="2">
    <citation type="submission" date="2022-08" db="UniProtKB">
        <authorList>
            <consortium name="EnsemblMetazoa"/>
        </authorList>
    </citation>
    <scope>IDENTIFICATION</scope>
    <source>
        <strain evidence="12">STECLA/ALBI9_A</strain>
    </source>
</reference>
<evidence type="ECO:0000256" key="10">
    <source>
        <dbReference type="ARBA" id="ARBA00023136"/>
    </source>
</evidence>
<dbReference type="PANTHER" id="PTHR15422:SF43">
    <property type="entry name" value="ASCORBATE FERRIREDUCTASE (TRANSMEMBRANE)"/>
    <property type="match status" value="1"/>
</dbReference>
<keyword evidence="3" id="KW-0813">Transport</keyword>
<dbReference type="STRING" id="7167.A0A182F543"/>
<keyword evidence="6" id="KW-0479">Metal-binding</keyword>
<keyword evidence="13" id="KW-1185">Reference proteome</keyword>
<dbReference type="PROSITE" id="PS50939">
    <property type="entry name" value="CYTOCHROME_B561"/>
    <property type="match status" value="1"/>
</dbReference>
<reference evidence="12 13" key="1">
    <citation type="journal article" date="2017" name="G3 (Bethesda)">
        <title>The Physical Genome Mapping of Anopheles albimanus Corrected Scaffold Misassemblies and Identified Interarm Rearrangements in Genus Anopheles.</title>
        <authorList>
            <person name="Artemov G.N."/>
            <person name="Peery A.N."/>
            <person name="Jiang X."/>
            <person name="Tu Z."/>
            <person name="Stegniy V.N."/>
            <person name="Sharakhova M.V."/>
            <person name="Sharakhov I.V."/>
        </authorList>
    </citation>
    <scope>NUCLEOTIDE SEQUENCE [LARGE SCALE GENOMIC DNA]</scope>
    <source>
        <strain evidence="12 13">ALBI9_A</strain>
    </source>
</reference>
<sequence length="285" mass="32725">SIPSQLRLRCSRSVRVENQFVYFAALLSGCNTKCNRESVNGKMATENGLDMKNCVKESFEKTKELGKNEWLLMLEGIFNTINHVMIGVVCIYTSWLCWINGFSKLYTWHVFLCLLGYHLLMTEGIVLFYSGNGWSQKLTHSHKRTVHWVIEVVACFCVVLGIALEIYYRETSNKRHFSSAHSIVGLCSLIFLCLTFINGLMSLYAVELRRRIKPVYSKLSHYLSGTVCYVLGMVAIILAYRKKIYYQNTIQEGIDMMFAFTILVTVLSLIGVVRTVYNQLRMLPK</sequence>
<dbReference type="PANTHER" id="PTHR15422">
    <property type="entry name" value="OS05G0565100 PROTEIN"/>
    <property type="match status" value="1"/>
</dbReference>
<evidence type="ECO:0000256" key="8">
    <source>
        <dbReference type="ARBA" id="ARBA00022989"/>
    </source>
</evidence>
<comment type="subcellular location">
    <subcellularLocation>
        <location evidence="2">Membrane</location>
        <topology evidence="2">Multi-pass membrane protein</topology>
    </subcellularLocation>
</comment>
<dbReference type="InterPro" id="IPR006593">
    <property type="entry name" value="Cyt_b561/ferric_Rdtase_TM"/>
</dbReference>
<evidence type="ECO:0000256" key="9">
    <source>
        <dbReference type="ARBA" id="ARBA00023004"/>
    </source>
</evidence>
<evidence type="ECO:0000256" key="2">
    <source>
        <dbReference type="ARBA" id="ARBA00004141"/>
    </source>
</evidence>
<evidence type="ECO:0000313" key="13">
    <source>
        <dbReference type="Proteomes" id="UP000069272"/>
    </source>
</evidence>
<keyword evidence="9" id="KW-0408">Iron</keyword>
<dbReference type="CDD" id="cd08761">
    <property type="entry name" value="Cyt_b561_CYB561D2_like"/>
    <property type="match status" value="1"/>
</dbReference>
<dbReference type="GO" id="GO:0140571">
    <property type="term" value="F:transmembrane ascorbate ferrireductase activity"/>
    <property type="evidence" value="ECO:0007669"/>
    <property type="project" value="UniProtKB-EC"/>
</dbReference>
<evidence type="ECO:0000256" key="7">
    <source>
        <dbReference type="ARBA" id="ARBA00022982"/>
    </source>
</evidence>
<dbReference type="Proteomes" id="UP000069272">
    <property type="component" value="Chromosome 2L"/>
</dbReference>
<dbReference type="VEuPathDB" id="VectorBase:AALB20_027382"/>
<dbReference type="SMART" id="SM00665">
    <property type="entry name" value="B561"/>
    <property type="match status" value="1"/>
</dbReference>
<dbReference type="GO" id="GO:0046872">
    <property type="term" value="F:metal ion binding"/>
    <property type="evidence" value="ECO:0007669"/>
    <property type="project" value="UniProtKB-KW"/>
</dbReference>
<keyword evidence="10" id="KW-0472">Membrane</keyword>
<comment type="cofactor">
    <cofactor evidence="1">
        <name>heme b</name>
        <dbReference type="ChEBI" id="CHEBI:60344"/>
    </cofactor>
</comment>
<evidence type="ECO:0000256" key="3">
    <source>
        <dbReference type="ARBA" id="ARBA00022448"/>
    </source>
</evidence>
<evidence type="ECO:0000256" key="1">
    <source>
        <dbReference type="ARBA" id="ARBA00001970"/>
    </source>
</evidence>